<keyword evidence="1" id="KW-0472">Membrane</keyword>
<evidence type="ECO:0008006" key="8">
    <source>
        <dbReference type="Google" id="ProtNLM"/>
    </source>
</evidence>
<organism evidence="6 7">
    <name type="scientific">Haloferula helveola</name>
    <dbReference type="NCBI Taxonomy" id="490095"/>
    <lineage>
        <taxon>Bacteria</taxon>
        <taxon>Pseudomonadati</taxon>
        <taxon>Verrucomicrobiota</taxon>
        <taxon>Verrucomicrobiia</taxon>
        <taxon>Verrucomicrobiales</taxon>
        <taxon>Verrucomicrobiaceae</taxon>
        <taxon>Haloferula</taxon>
    </lineage>
</organism>
<keyword evidence="7" id="KW-1185">Reference proteome</keyword>
<keyword evidence="1" id="KW-1134">Transmembrane beta strand</keyword>
<accession>A0ABM7RG44</accession>
<evidence type="ECO:0000313" key="6">
    <source>
        <dbReference type="EMBL" id="BCX49525.1"/>
    </source>
</evidence>
<evidence type="ECO:0000256" key="1">
    <source>
        <dbReference type="ARBA" id="ARBA00022452"/>
    </source>
</evidence>
<proteinExistence type="predicted"/>
<dbReference type="PANTHER" id="PTHR34597">
    <property type="entry name" value="SLR1661 PROTEIN"/>
    <property type="match status" value="1"/>
</dbReference>
<evidence type="ECO:0000259" key="5">
    <source>
        <dbReference type="Pfam" id="PF08479"/>
    </source>
</evidence>
<dbReference type="InterPro" id="IPR013686">
    <property type="entry name" value="Polypept-transport_assoc_ShlB"/>
</dbReference>
<protein>
    <recommendedName>
        <fullName evidence="8">ShlB/FhaC/HecB family hemolysin secretion/activation protein</fullName>
    </recommendedName>
</protein>
<keyword evidence="2" id="KW-0812">Transmembrane</keyword>
<dbReference type="Proteomes" id="UP001374893">
    <property type="component" value="Chromosome"/>
</dbReference>
<dbReference type="Gene3D" id="2.40.160.50">
    <property type="entry name" value="membrane protein fhac: a member of the omp85/tpsb transporter family"/>
    <property type="match status" value="1"/>
</dbReference>
<dbReference type="Pfam" id="PF08479">
    <property type="entry name" value="POTRA_2"/>
    <property type="match status" value="1"/>
</dbReference>
<dbReference type="InterPro" id="IPR051544">
    <property type="entry name" value="TPS_OM_transporter"/>
</dbReference>
<feature type="domain" description="Haemolysin activator HlyB C-terminal" evidence="4">
    <location>
        <begin position="210"/>
        <end position="518"/>
    </location>
</feature>
<dbReference type="EMBL" id="AP024702">
    <property type="protein sequence ID" value="BCX49525.1"/>
    <property type="molecule type" value="Genomic_DNA"/>
</dbReference>
<evidence type="ECO:0000256" key="3">
    <source>
        <dbReference type="ARBA" id="ARBA00023237"/>
    </source>
</evidence>
<feature type="domain" description="Polypeptide-transport-associated ShlB-type" evidence="5">
    <location>
        <begin position="85"/>
        <end position="144"/>
    </location>
</feature>
<dbReference type="PANTHER" id="PTHR34597:SF3">
    <property type="entry name" value="OUTER MEMBRANE TRANSPORTER CDIB"/>
    <property type="match status" value="1"/>
</dbReference>
<dbReference type="InterPro" id="IPR005565">
    <property type="entry name" value="Hemolysn_activator_HlyB_C"/>
</dbReference>
<reference evidence="6 7" key="1">
    <citation type="submission" date="2021-06" db="EMBL/GenBank/DDBJ databases">
        <title>Complete genome of Haloferula helveola possessing various polysaccharide degrading enzymes.</title>
        <authorList>
            <person name="Takami H."/>
            <person name="Huang C."/>
            <person name="Hamasaki K."/>
        </authorList>
    </citation>
    <scope>NUCLEOTIDE SEQUENCE [LARGE SCALE GENOMIC DNA]</scope>
    <source>
        <strain evidence="6 7">CN-1</strain>
    </source>
</reference>
<sequence>MRLCLIALLILPLHGQFLPGVDPRLPEPEPLESLPPVQRGTLGEIPEDPLLAEKMLQIQLEGWEESVVEDGPEPLRIATGLEVPEPELLARRLQPFVGGELKASDLLAIADVVLVHFDLEGYPVVNVDAPQQDFEGGVLRLVVEIGRIGKVGVTRPKYGNPESVRRGLWLRSGQPVMRSALDDQLAWYGRHVFRRPRLFVSPGEEPATADILIGLESAKPWRVNVGYENSGPDLVGRDRILIGAAGMTPGEHLIAWQTVLGTPVSSLHAHALSWEIPFHSLHQSLQLDAAYAEVLTRTLGAGQVFENEGTSWSFGALHKLPLPAMGSWRHSLRSGFEVKGTDQFVLFGAGAFSPGEVRFVHAKVAYQLERRWEDAGVAFQASLVGSPGGLISGNDDADFQAYDPSATSSYLIGRLSGQGWWSPGGDWRIGLRGAGQWSDSRLLPAEQFAAGGYQTVRGVAEREFFADNGWQASVELVTPEWAPVDWLRVRGVGFFDHAWLENRKGSAVSISGTGLGLRVRLSDYVDFRADHGWWVDGRGGRTHFGVTMRY</sequence>
<name>A0ABM7RG44_9BACT</name>
<evidence type="ECO:0000256" key="2">
    <source>
        <dbReference type="ARBA" id="ARBA00022692"/>
    </source>
</evidence>
<gene>
    <name evidence="6" type="ORF">HAHE_34330</name>
</gene>
<dbReference type="Pfam" id="PF03865">
    <property type="entry name" value="ShlB"/>
    <property type="match status" value="1"/>
</dbReference>
<keyword evidence="3" id="KW-0998">Cell outer membrane</keyword>
<evidence type="ECO:0000313" key="7">
    <source>
        <dbReference type="Proteomes" id="UP001374893"/>
    </source>
</evidence>
<evidence type="ECO:0000259" key="4">
    <source>
        <dbReference type="Pfam" id="PF03865"/>
    </source>
</evidence>